<feature type="region of interest" description="Disordered" evidence="2">
    <location>
        <begin position="75"/>
        <end position="113"/>
    </location>
</feature>
<evidence type="ECO:0000313" key="3">
    <source>
        <dbReference type="EMBL" id="KAK1260809.1"/>
    </source>
</evidence>
<feature type="compositionally biased region" description="Basic and acidic residues" evidence="2">
    <location>
        <begin position="247"/>
        <end position="259"/>
    </location>
</feature>
<organism evidence="3 4">
    <name type="scientific">Acorus gramineus</name>
    <name type="common">Dwarf sweet flag</name>
    <dbReference type="NCBI Taxonomy" id="55184"/>
    <lineage>
        <taxon>Eukaryota</taxon>
        <taxon>Viridiplantae</taxon>
        <taxon>Streptophyta</taxon>
        <taxon>Embryophyta</taxon>
        <taxon>Tracheophyta</taxon>
        <taxon>Spermatophyta</taxon>
        <taxon>Magnoliopsida</taxon>
        <taxon>Liliopsida</taxon>
        <taxon>Acoraceae</taxon>
        <taxon>Acorus</taxon>
    </lineage>
</organism>
<dbReference type="AlphaFoldDB" id="A0AAV9A9E9"/>
<proteinExistence type="predicted"/>
<reference evidence="3" key="2">
    <citation type="submission" date="2023-06" db="EMBL/GenBank/DDBJ databases">
        <authorList>
            <person name="Ma L."/>
            <person name="Liu K.-W."/>
            <person name="Li Z."/>
            <person name="Hsiao Y.-Y."/>
            <person name="Qi Y."/>
            <person name="Fu T."/>
            <person name="Tang G."/>
            <person name="Zhang D."/>
            <person name="Sun W.-H."/>
            <person name="Liu D.-K."/>
            <person name="Li Y."/>
            <person name="Chen G.-Z."/>
            <person name="Liu X.-D."/>
            <person name="Liao X.-Y."/>
            <person name="Jiang Y.-T."/>
            <person name="Yu X."/>
            <person name="Hao Y."/>
            <person name="Huang J."/>
            <person name="Zhao X.-W."/>
            <person name="Ke S."/>
            <person name="Chen Y.-Y."/>
            <person name="Wu W.-L."/>
            <person name="Hsu J.-L."/>
            <person name="Lin Y.-F."/>
            <person name="Huang M.-D."/>
            <person name="Li C.-Y."/>
            <person name="Huang L."/>
            <person name="Wang Z.-W."/>
            <person name="Zhao X."/>
            <person name="Zhong W.-Y."/>
            <person name="Peng D.-H."/>
            <person name="Ahmad S."/>
            <person name="Lan S."/>
            <person name="Zhang J.-S."/>
            <person name="Tsai W.-C."/>
            <person name="Van De Peer Y."/>
            <person name="Liu Z.-J."/>
        </authorList>
    </citation>
    <scope>NUCLEOTIDE SEQUENCE</scope>
    <source>
        <strain evidence="3">SCP</strain>
        <tissue evidence="3">Leaves</tissue>
    </source>
</reference>
<dbReference type="PANTHER" id="PTHR38160:SF1">
    <property type="entry name" value="ZINC FINGER CCCH DOMAIN-CONTAINING PROTEIN 40"/>
    <property type="match status" value="1"/>
</dbReference>
<gene>
    <name evidence="3" type="ORF">QJS04_geneDACA019099</name>
</gene>
<accession>A0AAV9A9E9</accession>
<dbReference type="InterPro" id="IPR045868">
    <property type="entry name" value="Znf_C3H13/40"/>
</dbReference>
<sequence length="440" mass="50336">MDLFFITLIDWQTKEQMRNLSYLNTFYMFLGRRDHRGGDLRDKLDRRHSPLRRYSSGRDARDRRAFYNQKPVSFDRGYSLSKSPVRSARHQRKQQVDGQSDVSGSLKASDDTDYQIKEGKVSSHGEKEVLEEELKQAVLDIEMLDDHKCQLEVSLEDKTQEVDKLSSKIEELERQLSKEQEDCKRVMSTIKKFTKAHNRCLRVQEELKRSQSRFQRLGDRFCSDSSKPILYEEDSSINIISDEEPNTDSRRSPKIELRSRVSPVKKRSRVNWEASEEANSVKLHETKLSVVANTAHQSDNPKGARMVYTTLHRNSAHLGLADAKIQKHGKNRSPNVGHSNKVKDSESGHLLPSTSMAANTEDDIMDNIEVEKLDTAEDASLENGTLGGGSRLPYLPPLPPRVPQKSYNQYQGDDEDVDVDKVDTETLDIDLNSEVDIDQI</sequence>
<keyword evidence="1" id="KW-0175">Coiled coil</keyword>
<dbReference type="EMBL" id="JAUJYN010000011">
    <property type="protein sequence ID" value="KAK1260809.1"/>
    <property type="molecule type" value="Genomic_DNA"/>
</dbReference>
<evidence type="ECO:0000256" key="2">
    <source>
        <dbReference type="SAM" id="MobiDB-lite"/>
    </source>
</evidence>
<keyword evidence="4" id="KW-1185">Reference proteome</keyword>
<dbReference type="GO" id="GO:0046872">
    <property type="term" value="F:metal ion binding"/>
    <property type="evidence" value="ECO:0007669"/>
    <property type="project" value="InterPro"/>
</dbReference>
<comment type="caution">
    <text evidence="3">The sequence shown here is derived from an EMBL/GenBank/DDBJ whole genome shotgun (WGS) entry which is preliminary data.</text>
</comment>
<evidence type="ECO:0000313" key="4">
    <source>
        <dbReference type="Proteomes" id="UP001179952"/>
    </source>
</evidence>
<evidence type="ECO:0000256" key="1">
    <source>
        <dbReference type="SAM" id="Coils"/>
    </source>
</evidence>
<dbReference type="Proteomes" id="UP001179952">
    <property type="component" value="Unassembled WGS sequence"/>
</dbReference>
<feature type="region of interest" description="Disordered" evidence="2">
    <location>
        <begin position="241"/>
        <end position="260"/>
    </location>
</feature>
<dbReference type="PANTHER" id="PTHR38160">
    <property type="entry name" value="ZINC FINGER CCCH DOMAIN-CONTAINING PROTEIN 40"/>
    <property type="match status" value="1"/>
</dbReference>
<feature type="coiled-coil region" evidence="1">
    <location>
        <begin position="127"/>
        <end position="189"/>
    </location>
</feature>
<feature type="region of interest" description="Disordered" evidence="2">
    <location>
        <begin position="380"/>
        <end position="415"/>
    </location>
</feature>
<feature type="region of interest" description="Disordered" evidence="2">
    <location>
        <begin position="326"/>
        <end position="354"/>
    </location>
</feature>
<name>A0AAV9A9E9_ACOGR</name>
<reference evidence="3" key="1">
    <citation type="journal article" date="2023" name="Nat. Commun.">
        <title>Diploid and tetraploid genomes of Acorus and the evolution of monocots.</title>
        <authorList>
            <person name="Ma L."/>
            <person name="Liu K.W."/>
            <person name="Li Z."/>
            <person name="Hsiao Y.Y."/>
            <person name="Qi Y."/>
            <person name="Fu T."/>
            <person name="Tang G.D."/>
            <person name="Zhang D."/>
            <person name="Sun W.H."/>
            <person name="Liu D.K."/>
            <person name="Li Y."/>
            <person name="Chen G.Z."/>
            <person name="Liu X.D."/>
            <person name="Liao X.Y."/>
            <person name="Jiang Y.T."/>
            <person name="Yu X."/>
            <person name="Hao Y."/>
            <person name="Huang J."/>
            <person name="Zhao X.W."/>
            <person name="Ke S."/>
            <person name="Chen Y.Y."/>
            <person name="Wu W.L."/>
            <person name="Hsu J.L."/>
            <person name="Lin Y.F."/>
            <person name="Huang M.D."/>
            <person name="Li C.Y."/>
            <person name="Huang L."/>
            <person name="Wang Z.W."/>
            <person name="Zhao X."/>
            <person name="Zhong W.Y."/>
            <person name="Peng D.H."/>
            <person name="Ahmad S."/>
            <person name="Lan S."/>
            <person name="Zhang J.S."/>
            <person name="Tsai W.C."/>
            <person name="Van de Peer Y."/>
            <person name="Liu Z.J."/>
        </authorList>
    </citation>
    <scope>NUCLEOTIDE SEQUENCE</scope>
    <source>
        <strain evidence="3">SCP</strain>
    </source>
</reference>
<protein>
    <submittedName>
        <fullName evidence="3">Zinc finger CCCH domain-containing protein 13</fullName>
    </submittedName>
</protein>